<evidence type="ECO:0008006" key="3">
    <source>
        <dbReference type="Google" id="ProtNLM"/>
    </source>
</evidence>
<evidence type="ECO:0000313" key="2">
    <source>
        <dbReference type="Proteomes" id="UP001066276"/>
    </source>
</evidence>
<name>A0AAV7R0K3_PLEWA</name>
<comment type="caution">
    <text evidence="1">The sequence shown here is derived from an EMBL/GenBank/DDBJ whole genome shotgun (WGS) entry which is preliminary data.</text>
</comment>
<proteinExistence type="predicted"/>
<evidence type="ECO:0000313" key="1">
    <source>
        <dbReference type="EMBL" id="KAJ1146339.1"/>
    </source>
</evidence>
<dbReference type="EMBL" id="JANPWB010000010">
    <property type="protein sequence ID" value="KAJ1146339.1"/>
    <property type="molecule type" value="Genomic_DNA"/>
</dbReference>
<protein>
    <recommendedName>
        <fullName evidence="3">Peptidase A2 domain-containing protein</fullName>
    </recommendedName>
</protein>
<dbReference type="InterPro" id="IPR021109">
    <property type="entry name" value="Peptidase_aspartic_dom_sf"/>
</dbReference>
<dbReference type="SUPFAM" id="SSF50630">
    <property type="entry name" value="Acid proteases"/>
    <property type="match status" value="1"/>
</dbReference>
<accession>A0AAV7R0K3</accession>
<dbReference type="Proteomes" id="UP001066276">
    <property type="component" value="Chromosome 6"/>
</dbReference>
<organism evidence="1 2">
    <name type="scientific">Pleurodeles waltl</name>
    <name type="common">Iberian ribbed newt</name>
    <dbReference type="NCBI Taxonomy" id="8319"/>
    <lineage>
        <taxon>Eukaryota</taxon>
        <taxon>Metazoa</taxon>
        <taxon>Chordata</taxon>
        <taxon>Craniata</taxon>
        <taxon>Vertebrata</taxon>
        <taxon>Euteleostomi</taxon>
        <taxon>Amphibia</taxon>
        <taxon>Batrachia</taxon>
        <taxon>Caudata</taxon>
        <taxon>Salamandroidea</taxon>
        <taxon>Salamandridae</taxon>
        <taxon>Pleurodelinae</taxon>
        <taxon>Pleurodeles</taxon>
    </lineage>
</organism>
<dbReference type="AlphaFoldDB" id="A0AAV7R0K3"/>
<reference evidence="1" key="1">
    <citation type="journal article" date="2022" name="bioRxiv">
        <title>Sequencing and chromosome-scale assembly of the giantPleurodeles waltlgenome.</title>
        <authorList>
            <person name="Brown T."/>
            <person name="Elewa A."/>
            <person name="Iarovenko S."/>
            <person name="Subramanian E."/>
            <person name="Araus A.J."/>
            <person name="Petzold A."/>
            <person name="Susuki M."/>
            <person name="Suzuki K.-i.T."/>
            <person name="Hayashi T."/>
            <person name="Toyoda A."/>
            <person name="Oliveira C."/>
            <person name="Osipova E."/>
            <person name="Leigh N.D."/>
            <person name="Simon A."/>
            <person name="Yun M.H."/>
        </authorList>
    </citation>
    <scope>NUCLEOTIDE SEQUENCE</scope>
    <source>
        <strain evidence="1">20211129_DDA</strain>
        <tissue evidence="1">Liver</tissue>
    </source>
</reference>
<gene>
    <name evidence="1" type="ORF">NDU88_012616</name>
</gene>
<sequence>MLENTFCDSEDENNEVLMLSSISPEWDGTMEISSMVVAQKRKAPLCVISVNIKDVKFLADSGSPFTLMNITDFGLIDNIVLHDSCIKIFAYGSKRVEVMGKFETKLQFDGKCAVGPVYVVDDGTNLLGWDEQGELGIILDPKHPDMVLSKSEVVCQVNRCVCGDWIKEYPEVFKEELGKLEGFKHRILC</sequence>
<keyword evidence="2" id="KW-1185">Reference proteome</keyword>